<sequence length="455" mass="51856">MQDTAAGAVKASDVPSYVGHGNDALGRENPGPGKDVPGQGKDVPGPEKNIPGQGNDDPGVERDCRSGESISRSAASTWHAQIFRIGEQRASHGAYGPPGYSPCPGGHHGCHGTQYVQPMPWPYGHPQHPHPPCHGHPAAPRPFAPLPGYPPMPHYYPSHGHVPNVHYTYAPHPHYPGYYMPVPAMPKQAREPSSDEDRKREKQEPPPPAKFDDDHWEEPRSRTKLKLFGEECSDEFRQMWKYPLSDESRRSFAGYIPKVLNEELCRSFFTKIKDSCEWKQPEGAFGQIPRKTCWMVKGNCKCKYRYGGLEVQPEEFPKWMIELMEVVLRPCGIAQNDWPNSCNLNLYEDGGMTVGWHSDDECLFQGKFRDCRIISLSLGATRKFELRRNWPEDREDRVQRVVLNTGDLLTMEGMFQKHFQHRVPREDVKEPRINLTWRWVKKHIPDCPAGRSRRV</sequence>
<feature type="region of interest" description="Disordered" evidence="1">
    <location>
        <begin position="1"/>
        <end position="75"/>
    </location>
</feature>
<dbReference type="Pfam" id="PF13532">
    <property type="entry name" value="2OG-FeII_Oxy_2"/>
    <property type="match status" value="1"/>
</dbReference>
<reference evidence="3" key="1">
    <citation type="submission" date="2022-10" db="EMBL/GenBank/DDBJ databases">
        <authorList>
            <person name="Chen Y."/>
            <person name="Dougan E. K."/>
            <person name="Chan C."/>
            <person name="Rhodes N."/>
            <person name="Thang M."/>
        </authorList>
    </citation>
    <scope>NUCLEOTIDE SEQUENCE</scope>
</reference>
<feature type="compositionally biased region" description="Basic and acidic residues" evidence="1">
    <location>
        <begin position="188"/>
        <end position="220"/>
    </location>
</feature>
<dbReference type="PROSITE" id="PS51471">
    <property type="entry name" value="FE2OG_OXY"/>
    <property type="match status" value="1"/>
</dbReference>
<evidence type="ECO:0000313" key="5">
    <source>
        <dbReference type="Proteomes" id="UP001152797"/>
    </source>
</evidence>
<organism evidence="3">
    <name type="scientific">Cladocopium goreaui</name>
    <dbReference type="NCBI Taxonomy" id="2562237"/>
    <lineage>
        <taxon>Eukaryota</taxon>
        <taxon>Sar</taxon>
        <taxon>Alveolata</taxon>
        <taxon>Dinophyceae</taxon>
        <taxon>Suessiales</taxon>
        <taxon>Symbiodiniaceae</taxon>
        <taxon>Cladocopium</taxon>
    </lineage>
</organism>
<dbReference type="InterPro" id="IPR032854">
    <property type="entry name" value="ALKBH3"/>
</dbReference>
<dbReference type="OrthoDB" id="445341at2759"/>
<evidence type="ECO:0000259" key="2">
    <source>
        <dbReference type="PROSITE" id="PS51471"/>
    </source>
</evidence>
<dbReference type="InterPro" id="IPR027450">
    <property type="entry name" value="AlkB-like"/>
</dbReference>
<dbReference type="Gene3D" id="2.60.120.590">
    <property type="entry name" value="Alpha-ketoglutarate-dependent dioxygenase AlkB-like"/>
    <property type="match status" value="1"/>
</dbReference>
<evidence type="ECO:0000256" key="1">
    <source>
        <dbReference type="SAM" id="MobiDB-lite"/>
    </source>
</evidence>
<accession>A0A9P1DUQ3</accession>
<dbReference type="AlphaFoldDB" id="A0A9P1DUQ3"/>
<evidence type="ECO:0000313" key="4">
    <source>
        <dbReference type="EMBL" id="CAL4803124.1"/>
    </source>
</evidence>
<dbReference type="PANTHER" id="PTHR31212:SF4">
    <property type="entry name" value="ALPHA-KETOGLUTARATE-DEPENDENT DIOXYGENASE ALKB HOMOLOG 3"/>
    <property type="match status" value="1"/>
</dbReference>
<dbReference type="EMBL" id="CAMXCT030006553">
    <property type="protein sequence ID" value="CAL4803124.1"/>
    <property type="molecule type" value="Genomic_DNA"/>
</dbReference>
<feature type="region of interest" description="Disordered" evidence="1">
    <location>
        <begin position="181"/>
        <end position="220"/>
    </location>
</feature>
<dbReference type="EMBL" id="CAMXCT010006553">
    <property type="protein sequence ID" value="CAI4015812.1"/>
    <property type="molecule type" value="Genomic_DNA"/>
</dbReference>
<keyword evidence="4" id="KW-0223">Dioxygenase</keyword>
<proteinExistence type="predicted"/>
<dbReference type="SUPFAM" id="SSF51197">
    <property type="entry name" value="Clavaminate synthase-like"/>
    <property type="match status" value="1"/>
</dbReference>
<reference evidence="4 5" key="2">
    <citation type="submission" date="2024-05" db="EMBL/GenBank/DDBJ databases">
        <authorList>
            <person name="Chen Y."/>
            <person name="Shah S."/>
            <person name="Dougan E. K."/>
            <person name="Thang M."/>
            <person name="Chan C."/>
        </authorList>
    </citation>
    <scope>NUCLEOTIDE SEQUENCE [LARGE SCALE GENOMIC DNA]</scope>
</reference>
<dbReference type="InterPro" id="IPR005123">
    <property type="entry name" value="Oxoglu/Fe-dep_dioxygenase_dom"/>
</dbReference>
<dbReference type="GO" id="GO:0051213">
    <property type="term" value="F:dioxygenase activity"/>
    <property type="evidence" value="ECO:0007669"/>
    <property type="project" value="UniProtKB-KW"/>
</dbReference>
<dbReference type="InterPro" id="IPR037151">
    <property type="entry name" value="AlkB-like_sf"/>
</dbReference>
<dbReference type="Proteomes" id="UP001152797">
    <property type="component" value="Unassembled WGS sequence"/>
</dbReference>
<dbReference type="PANTHER" id="PTHR31212">
    <property type="entry name" value="ALPHA-KETOGLUTARATE-DEPENDENT DIOXYGENASE ALKB HOMOLOG 3"/>
    <property type="match status" value="1"/>
</dbReference>
<evidence type="ECO:0000313" key="3">
    <source>
        <dbReference type="EMBL" id="CAI4015812.1"/>
    </source>
</evidence>
<comment type="caution">
    <text evidence="3">The sequence shown here is derived from an EMBL/GenBank/DDBJ whole genome shotgun (WGS) entry which is preliminary data.</text>
</comment>
<name>A0A9P1DUQ3_9DINO</name>
<dbReference type="EMBL" id="CAMXCT020006553">
    <property type="protein sequence ID" value="CAL1169187.1"/>
    <property type="molecule type" value="Genomic_DNA"/>
</dbReference>
<protein>
    <submittedName>
        <fullName evidence="4">Fe2OG dioxygenase domain-containing protein</fullName>
    </submittedName>
</protein>
<gene>
    <name evidence="3" type="ORF">C1SCF055_LOCUS40617</name>
</gene>
<keyword evidence="5" id="KW-1185">Reference proteome</keyword>
<feature type="domain" description="Fe2OG dioxygenase" evidence="2">
    <location>
        <begin position="338"/>
        <end position="441"/>
    </location>
</feature>
<keyword evidence="4" id="KW-0560">Oxidoreductase</keyword>
<dbReference type="GO" id="GO:0006307">
    <property type="term" value="P:DNA alkylation repair"/>
    <property type="evidence" value="ECO:0007669"/>
    <property type="project" value="InterPro"/>
</dbReference>